<gene>
    <name evidence="2" type="ORF">O181_125229</name>
</gene>
<accession>A0A9Q3Q506</accession>
<comment type="caution">
    <text evidence="2">The sequence shown here is derived from an EMBL/GenBank/DDBJ whole genome shotgun (WGS) entry which is preliminary data.</text>
</comment>
<sequence>MGPNLIYGLRPYPAFIGLLGQCFTSPTPRPFSFFLGLGGPFNPLGAYGPPSHHQGIWPNPSYYGGLGLHGLYSPWAITHGPQSVCCVPGSVGHLCPFWPNSNEAKGGQGGSPSVPKTTSGPPEPFFCLKFHPTQNGHKRSSGPKISKKLYGHHFSVHGLWQPPEATSSASSNTCPHIQGKVSPSSMHPVFKDPGVVHVRMIL</sequence>
<evidence type="ECO:0000313" key="3">
    <source>
        <dbReference type="Proteomes" id="UP000765509"/>
    </source>
</evidence>
<feature type="compositionally biased region" description="Polar residues" evidence="1">
    <location>
        <begin position="164"/>
        <end position="185"/>
    </location>
</feature>
<reference evidence="2" key="1">
    <citation type="submission" date="2021-03" db="EMBL/GenBank/DDBJ databases">
        <title>Draft genome sequence of rust myrtle Austropuccinia psidii MF-1, a brazilian biotype.</title>
        <authorList>
            <person name="Quecine M.C."/>
            <person name="Pachon D.M.R."/>
            <person name="Bonatelli M.L."/>
            <person name="Correr F.H."/>
            <person name="Franceschini L.M."/>
            <person name="Leite T.F."/>
            <person name="Margarido G.R.A."/>
            <person name="Almeida C.A."/>
            <person name="Ferrarezi J.A."/>
            <person name="Labate C.A."/>
        </authorList>
    </citation>
    <scope>NUCLEOTIDE SEQUENCE</scope>
    <source>
        <strain evidence="2">MF-1</strain>
    </source>
</reference>
<evidence type="ECO:0000313" key="2">
    <source>
        <dbReference type="EMBL" id="MBW0585514.1"/>
    </source>
</evidence>
<protein>
    <submittedName>
        <fullName evidence="2">Uncharacterized protein</fullName>
    </submittedName>
</protein>
<proteinExistence type="predicted"/>
<organism evidence="2 3">
    <name type="scientific">Austropuccinia psidii MF-1</name>
    <dbReference type="NCBI Taxonomy" id="1389203"/>
    <lineage>
        <taxon>Eukaryota</taxon>
        <taxon>Fungi</taxon>
        <taxon>Dikarya</taxon>
        <taxon>Basidiomycota</taxon>
        <taxon>Pucciniomycotina</taxon>
        <taxon>Pucciniomycetes</taxon>
        <taxon>Pucciniales</taxon>
        <taxon>Sphaerophragmiaceae</taxon>
        <taxon>Austropuccinia</taxon>
    </lineage>
</organism>
<evidence type="ECO:0000256" key="1">
    <source>
        <dbReference type="SAM" id="MobiDB-lite"/>
    </source>
</evidence>
<dbReference type="EMBL" id="AVOT02121129">
    <property type="protein sequence ID" value="MBW0585514.1"/>
    <property type="molecule type" value="Genomic_DNA"/>
</dbReference>
<feature type="region of interest" description="Disordered" evidence="1">
    <location>
        <begin position="164"/>
        <end position="188"/>
    </location>
</feature>
<keyword evidence="3" id="KW-1185">Reference proteome</keyword>
<dbReference type="AlphaFoldDB" id="A0A9Q3Q506"/>
<name>A0A9Q3Q506_9BASI</name>
<dbReference type="Proteomes" id="UP000765509">
    <property type="component" value="Unassembled WGS sequence"/>
</dbReference>